<dbReference type="SMR" id="A2E0F5"/>
<dbReference type="AlphaFoldDB" id="A2E0F5"/>
<dbReference type="Proteomes" id="UP000001542">
    <property type="component" value="Unassembled WGS sequence"/>
</dbReference>
<feature type="coiled-coil region" evidence="1">
    <location>
        <begin position="44"/>
        <end position="78"/>
    </location>
</feature>
<protein>
    <submittedName>
        <fullName evidence="2">Uncharacterized protein</fullName>
    </submittedName>
</protein>
<evidence type="ECO:0000313" key="2">
    <source>
        <dbReference type="EMBL" id="EAY13835.1"/>
    </source>
</evidence>
<reference evidence="2" key="1">
    <citation type="submission" date="2006-10" db="EMBL/GenBank/DDBJ databases">
        <authorList>
            <person name="Amadeo P."/>
            <person name="Zhao Q."/>
            <person name="Wortman J."/>
            <person name="Fraser-Liggett C."/>
            <person name="Carlton J."/>
        </authorList>
    </citation>
    <scope>NUCLEOTIDE SEQUENCE</scope>
    <source>
        <strain evidence="2">G3</strain>
    </source>
</reference>
<dbReference type="KEGG" id="tva:4771820"/>
<gene>
    <name evidence="2" type="ORF">TVAG_043950</name>
</gene>
<organism evidence="2 3">
    <name type="scientific">Trichomonas vaginalis (strain ATCC PRA-98 / G3)</name>
    <dbReference type="NCBI Taxonomy" id="412133"/>
    <lineage>
        <taxon>Eukaryota</taxon>
        <taxon>Metamonada</taxon>
        <taxon>Parabasalia</taxon>
        <taxon>Trichomonadida</taxon>
        <taxon>Trichomonadidae</taxon>
        <taxon>Trichomonas</taxon>
    </lineage>
</organism>
<evidence type="ECO:0000256" key="1">
    <source>
        <dbReference type="SAM" id="Coils"/>
    </source>
</evidence>
<dbReference type="RefSeq" id="XP_001326058.1">
    <property type="nucleotide sequence ID" value="XM_001326023.1"/>
</dbReference>
<proteinExistence type="predicted"/>
<keyword evidence="1" id="KW-0175">Coiled coil</keyword>
<accession>A2E0F5</accession>
<reference evidence="2" key="2">
    <citation type="journal article" date="2007" name="Science">
        <title>Draft genome sequence of the sexually transmitted pathogen Trichomonas vaginalis.</title>
        <authorList>
            <person name="Carlton J.M."/>
            <person name="Hirt R.P."/>
            <person name="Silva J.C."/>
            <person name="Delcher A.L."/>
            <person name="Schatz M."/>
            <person name="Zhao Q."/>
            <person name="Wortman J.R."/>
            <person name="Bidwell S.L."/>
            <person name="Alsmark U.C.M."/>
            <person name="Besteiro S."/>
            <person name="Sicheritz-Ponten T."/>
            <person name="Noel C.J."/>
            <person name="Dacks J.B."/>
            <person name="Foster P.G."/>
            <person name="Simillion C."/>
            <person name="Van de Peer Y."/>
            <person name="Miranda-Saavedra D."/>
            <person name="Barton G.J."/>
            <person name="Westrop G.D."/>
            <person name="Mueller S."/>
            <person name="Dessi D."/>
            <person name="Fiori P.L."/>
            <person name="Ren Q."/>
            <person name="Paulsen I."/>
            <person name="Zhang H."/>
            <person name="Bastida-Corcuera F.D."/>
            <person name="Simoes-Barbosa A."/>
            <person name="Brown M.T."/>
            <person name="Hayes R.D."/>
            <person name="Mukherjee M."/>
            <person name="Okumura C.Y."/>
            <person name="Schneider R."/>
            <person name="Smith A.J."/>
            <person name="Vanacova S."/>
            <person name="Villalvazo M."/>
            <person name="Haas B.J."/>
            <person name="Pertea M."/>
            <person name="Feldblyum T.V."/>
            <person name="Utterback T.R."/>
            <person name="Shu C.L."/>
            <person name="Osoegawa K."/>
            <person name="de Jong P.J."/>
            <person name="Hrdy I."/>
            <person name="Horvathova L."/>
            <person name="Zubacova Z."/>
            <person name="Dolezal P."/>
            <person name="Malik S.B."/>
            <person name="Logsdon J.M. Jr."/>
            <person name="Henze K."/>
            <person name="Gupta A."/>
            <person name="Wang C.C."/>
            <person name="Dunne R.L."/>
            <person name="Upcroft J.A."/>
            <person name="Upcroft P."/>
            <person name="White O."/>
            <person name="Salzberg S.L."/>
            <person name="Tang P."/>
            <person name="Chiu C.-H."/>
            <person name="Lee Y.-S."/>
            <person name="Embley T.M."/>
            <person name="Coombs G.H."/>
            <person name="Mottram J.C."/>
            <person name="Tachezy J."/>
            <person name="Fraser-Liggett C.M."/>
            <person name="Johnson P.J."/>
        </authorList>
    </citation>
    <scope>NUCLEOTIDE SEQUENCE [LARGE SCALE GENOMIC DNA]</scope>
    <source>
        <strain evidence="2">G3</strain>
    </source>
</reference>
<dbReference type="EMBL" id="DS113279">
    <property type="protein sequence ID" value="EAY13835.1"/>
    <property type="molecule type" value="Genomic_DNA"/>
</dbReference>
<evidence type="ECO:0000313" key="3">
    <source>
        <dbReference type="Proteomes" id="UP000001542"/>
    </source>
</evidence>
<dbReference type="VEuPathDB" id="TrichDB:TVAG_043950"/>
<name>A2E0F5_TRIV3</name>
<dbReference type="VEuPathDB" id="TrichDB:TVAGG3_0541010"/>
<sequence>MSFYDYNKSINAPPPQPQQFVISSQSTPIQPSYMPLQPYQMNHDQAILQRIQELEAENKDLAEKCAAQKLRIQILEQKMFDFYTKYQQLPNVQNTMN</sequence>
<keyword evidence="3" id="KW-1185">Reference proteome</keyword>
<dbReference type="InParanoid" id="A2E0F5"/>